<dbReference type="EMBL" id="ML993642">
    <property type="protein sequence ID" value="KAF2159100.1"/>
    <property type="molecule type" value="Genomic_DNA"/>
</dbReference>
<dbReference type="Proteomes" id="UP000799537">
    <property type="component" value="Unassembled WGS sequence"/>
</dbReference>
<organism evidence="2 3">
    <name type="scientific">Zasmidium cellare ATCC 36951</name>
    <dbReference type="NCBI Taxonomy" id="1080233"/>
    <lineage>
        <taxon>Eukaryota</taxon>
        <taxon>Fungi</taxon>
        <taxon>Dikarya</taxon>
        <taxon>Ascomycota</taxon>
        <taxon>Pezizomycotina</taxon>
        <taxon>Dothideomycetes</taxon>
        <taxon>Dothideomycetidae</taxon>
        <taxon>Mycosphaerellales</taxon>
        <taxon>Mycosphaerellaceae</taxon>
        <taxon>Zasmidium</taxon>
    </lineage>
</organism>
<dbReference type="InterPro" id="IPR024662">
    <property type="entry name" value="Trs65"/>
</dbReference>
<dbReference type="GeneID" id="54563165"/>
<name>A0A6A6BYV6_ZASCE</name>
<dbReference type="Pfam" id="PF12735">
    <property type="entry name" value="IgD3_Trs65"/>
    <property type="match status" value="1"/>
</dbReference>
<dbReference type="OrthoDB" id="5345392at2759"/>
<keyword evidence="3" id="KW-1185">Reference proteome</keyword>
<proteinExistence type="predicted"/>
<dbReference type="RefSeq" id="XP_033659989.1">
    <property type="nucleotide sequence ID" value="XM_033809893.1"/>
</dbReference>
<dbReference type="PANTHER" id="PTHR28159">
    <property type="entry name" value="TRAFFICKING PROTEIN PARTICLE COMPLEX II-SPECIFIC SUBUNIT 65"/>
    <property type="match status" value="1"/>
</dbReference>
<evidence type="ECO:0000313" key="3">
    <source>
        <dbReference type="Proteomes" id="UP000799537"/>
    </source>
</evidence>
<feature type="domain" description="Trafficking protein particle complex II-specific subunit 65 IgD3" evidence="1">
    <location>
        <begin position="387"/>
        <end position="532"/>
    </location>
</feature>
<accession>A0A6A6BYV6</accession>
<sequence length="540" mass="58289">MSAMDIKTRFEALSQSAFLDVHLPKSSDLDAGALIRDGSPDEVSRAPARRNLFFDEQASLLVVLKTSASEYEVRDILPDIELVLGAHATDAVPQGSGNAASAQGKHDLGSKSFPGSSCTDLVATEGRTYVTWKPTLHLSRPRARLQRPAIYFTANVTTSSGGKGTNSVGQKEYLKSFEPLPSNVLEPLQFDPALHGPKVSLAESRITKVAPKATHLKDAVKPIRGASKRAFPAVPALFSKIRYSALPDAMIASLHLETSHIIAGTVTITAVDLDVPHTKIEHLTNVALPLDTRGGDETIILYKLAALESEKPSAAPAATLVSIAISAEATLDQGSNIKFSINWQAQVDLSQTLPKPVYRWSRPLSTMSGHHRGLSTQSNPSVATMDTFPKASEGGASGITFSFSAAATTHRNEELKLNVHCNNRSGRTRRFGLMMLRPRKSRTATMSQATTIDADLIANIFNAPLLERTKPPDVHDLNADVRIGPLPTGACFEAHLRFRVLKTGVLDLGVLRILDLDTRQTVDVRELPDVVALEASDEEV</sequence>
<gene>
    <name evidence="2" type="ORF">M409DRAFT_30381</name>
</gene>
<protein>
    <recommendedName>
        <fullName evidence="1">Trafficking protein particle complex II-specific subunit 65 IgD3 domain-containing protein</fullName>
    </recommendedName>
</protein>
<dbReference type="GO" id="GO:1990071">
    <property type="term" value="C:TRAPPII protein complex"/>
    <property type="evidence" value="ECO:0007669"/>
    <property type="project" value="InterPro"/>
</dbReference>
<dbReference type="AlphaFoldDB" id="A0A6A6BYV6"/>
<dbReference type="PANTHER" id="PTHR28159:SF1">
    <property type="entry name" value="TRAFFICKING PROTEIN PARTICLE COMPLEX II-SPECIFIC SUBUNIT 65"/>
    <property type="match status" value="1"/>
</dbReference>
<reference evidence="2" key="1">
    <citation type="journal article" date="2020" name="Stud. Mycol.">
        <title>101 Dothideomycetes genomes: a test case for predicting lifestyles and emergence of pathogens.</title>
        <authorList>
            <person name="Haridas S."/>
            <person name="Albert R."/>
            <person name="Binder M."/>
            <person name="Bloem J."/>
            <person name="Labutti K."/>
            <person name="Salamov A."/>
            <person name="Andreopoulos B."/>
            <person name="Baker S."/>
            <person name="Barry K."/>
            <person name="Bills G."/>
            <person name="Bluhm B."/>
            <person name="Cannon C."/>
            <person name="Castanera R."/>
            <person name="Culley D."/>
            <person name="Daum C."/>
            <person name="Ezra D."/>
            <person name="Gonzalez J."/>
            <person name="Henrissat B."/>
            <person name="Kuo A."/>
            <person name="Liang C."/>
            <person name="Lipzen A."/>
            <person name="Lutzoni F."/>
            <person name="Magnuson J."/>
            <person name="Mondo S."/>
            <person name="Nolan M."/>
            <person name="Ohm R."/>
            <person name="Pangilinan J."/>
            <person name="Park H.-J."/>
            <person name="Ramirez L."/>
            <person name="Alfaro M."/>
            <person name="Sun H."/>
            <person name="Tritt A."/>
            <person name="Yoshinaga Y."/>
            <person name="Zwiers L.-H."/>
            <person name="Turgeon B."/>
            <person name="Goodwin S."/>
            <person name="Spatafora J."/>
            <person name="Crous P."/>
            <person name="Grigoriev I."/>
        </authorList>
    </citation>
    <scope>NUCLEOTIDE SEQUENCE</scope>
    <source>
        <strain evidence="2">ATCC 36951</strain>
    </source>
</reference>
<evidence type="ECO:0000313" key="2">
    <source>
        <dbReference type="EMBL" id="KAF2159100.1"/>
    </source>
</evidence>
<dbReference type="GO" id="GO:0006891">
    <property type="term" value="P:intra-Golgi vesicle-mediated transport"/>
    <property type="evidence" value="ECO:0007669"/>
    <property type="project" value="InterPro"/>
</dbReference>
<dbReference type="GO" id="GO:0005802">
    <property type="term" value="C:trans-Golgi network"/>
    <property type="evidence" value="ECO:0007669"/>
    <property type="project" value="TreeGrafter"/>
</dbReference>
<evidence type="ECO:0000259" key="1">
    <source>
        <dbReference type="Pfam" id="PF12735"/>
    </source>
</evidence>
<dbReference type="InterPro" id="IPR055420">
    <property type="entry name" value="IgD3_Trs65"/>
</dbReference>